<feature type="compositionally biased region" description="Polar residues" evidence="1">
    <location>
        <begin position="70"/>
        <end position="82"/>
    </location>
</feature>
<feature type="region of interest" description="Disordered" evidence="1">
    <location>
        <begin position="160"/>
        <end position="216"/>
    </location>
</feature>
<dbReference type="SUPFAM" id="SSF53335">
    <property type="entry name" value="S-adenosyl-L-methionine-dependent methyltransferases"/>
    <property type="match status" value="1"/>
</dbReference>
<dbReference type="CDD" id="cd02440">
    <property type="entry name" value="AdoMet_MTases"/>
    <property type="match status" value="1"/>
</dbReference>
<dbReference type="AlphaFoldDB" id="A0A446BRH5"/>
<evidence type="ECO:0000256" key="1">
    <source>
        <dbReference type="SAM" id="MobiDB-lite"/>
    </source>
</evidence>
<dbReference type="Proteomes" id="UP000289323">
    <property type="component" value="Unassembled WGS sequence"/>
</dbReference>
<dbReference type="EMBL" id="OUUZ01000015">
    <property type="protein sequence ID" value="SPQ25079.1"/>
    <property type="molecule type" value="Genomic_DNA"/>
</dbReference>
<evidence type="ECO:0000313" key="3">
    <source>
        <dbReference type="Proteomes" id="UP000289323"/>
    </source>
</evidence>
<dbReference type="PANTHER" id="PTHR43667:SF2">
    <property type="entry name" value="FATTY ACID C-METHYL TRANSFERASE"/>
    <property type="match status" value="1"/>
</dbReference>
<feature type="region of interest" description="Disordered" evidence="1">
    <location>
        <begin position="63"/>
        <end position="120"/>
    </location>
</feature>
<sequence>MSNFLSQPVYRGAAFLRNKLGNLTWGPLVSLARSAVLAQLAPIAVGTLVIIDEPRGGERLVFGQQDDEQQQPPTNGATTKPNGTAAALPANGNHHKSSSNNSSQRPAYPGRSNPPPPPRVELTVRSEAFWTRLALFADMGFAEAYMLGEVDVAVAAADRDGGSGGAIAKPKAQGDTVGDAQPTTDEKTTLDGNLGDACASGPRAGGEGGQPGRGGGSGGDGLAAFFRLFVLNRDALGDGATPLSALVGAVAGLARAANTLPTARLNVAAHYDLGNDMFAAFLSPDMTYSCPIWREVRGEGQEESLQQAQMTKLQRFIDGARIKPTDHVLEIGTGWGSFAIEAVRQTGCRVTTLTLSREQKALAEARIAAEGFADRIEVLLMDYRALPVPETPYDKIVSIEMLEAVGEKFLGTYFARVHQLLKRDGGIAVFQCITMPEGRHAAYSRREDFINHYIFPGGYLPSITQLLNHITTESKGTLIVEKVENIGGHYARTLRLWREQFLANFDERIRPALMKQHPGMGQEDVEVFRRKWEYYFAYCEAGFVTKTLGDVIITVGREGAVELMEGIPL</sequence>
<dbReference type="PANTHER" id="PTHR43667">
    <property type="entry name" value="CYCLOPROPANE-FATTY-ACYL-PHOSPHOLIPID SYNTHASE"/>
    <property type="match status" value="1"/>
</dbReference>
<gene>
    <name evidence="2" type="ORF">TT172_LOCUS7498</name>
</gene>
<dbReference type="InterPro" id="IPR050723">
    <property type="entry name" value="CFA/CMAS"/>
</dbReference>
<dbReference type="InterPro" id="IPR029063">
    <property type="entry name" value="SAM-dependent_MTases_sf"/>
</dbReference>
<accession>A0A446BRH5</accession>
<proteinExistence type="predicted"/>
<evidence type="ECO:0000313" key="2">
    <source>
        <dbReference type="EMBL" id="SPQ25079.1"/>
    </source>
</evidence>
<feature type="compositionally biased region" description="Gly residues" evidence="1">
    <location>
        <begin position="203"/>
        <end position="216"/>
    </location>
</feature>
<dbReference type="Pfam" id="PF02353">
    <property type="entry name" value="CMAS"/>
    <property type="match status" value="1"/>
</dbReference>
<name>A0A446BRH5_9PEZI</name>
<reference evidence="2 3" key="1">
    <citation type="submission" date="2018-04" db="EMBL/GenBank/DDBJ databases">
        <authorList>
            <person name="Huttner S."/>
            <person name="Dainat J."/>
        </authorList>
    </citation>
    <scope>NUCLEOTIDE SEQUENCE [LARGE SCALE GENOMIC DNA]</scope>
</reference>
<protein>
    <submittedName>
        <fullName evidence="2">5bbc1424-c7c1-41e6-8606-bc8ce38587cb</fullName>
    </submittedName>
</protein>
<dbReference type="Gene3D" id="3.40.50.150">
    <property type="entry name" value="Vaccinia Virus protein VP39"/>
    <property type="match status" value="1"/>
</dbReference>
<feature type="compositionally biased region" description="Low complexity" evidence="1">
    <location>
        <begin position="98"/>
        <end position="111"/>
    </location>
</feature>
<organism evidence="2 3">
    <name type="scientific">Thermothielavioides terrestris</name>
    <dbReference type="NCBI Taxonomy" id="2587410"/>
    <lineage>
        <taxon>Eukaryota</taxon>
        <taxon>Fungi</taxon>
        <taxon>Dikarya</taxon>
        <taxon>Ascomycota</taxon>
        <taxon>Pezizomycotina</taxon>
        <taxon>Sordariomycetes</taxon>
        <taxon>Sordariomycetidae</taxon>
        <taxon>Sordariales</taxon>
        <taxon>Chaetomiaceae</taxon>
        <taxon>Thermothielavioides</taxon>
    </lineage>
</organism>